<dbReference type="CTD" id="6785"/>
<keyword evidence="3 10" id="KW-0808">Transferase</keyword>
<feature type="transmembrane region" description="Helical" evidence="10">
    <location>
        <begin position="151"/>
        <end position="168"/>
    </location>
</feature>
<comment type="similarity">
    <text evidence="10">Belongs to the ELO family.</text>
</comment>
<evidence type="ECO:0000256" key="6">
    <source>
        <dbReference type="ARBA" id="ARBA00022989"/>
    </source>
</evidence>
<evidence type="ECO:0000256" key="7">
    <source>
        <dbReference type="ARBA" id="ARBA00023098"/>
    </source>
</evidence>
<dbReference type="GO" id="GO:0019367">
    <property type="term" value="P:fatty acid elongation, saturated fatty acid"/>
    <property type="evidence" value="ECO:0007669"/>
    <property type="project" value="TreeGrafter"/>
</dbReference>
<dbReference type="PANTHER" id="PTHR11157:SF12">
    <property type="entry name" value="ELONGATION OF VERY LONG CHAIN FATTY ACIDS PROTEIN 4"/>
    <property type="match status" value="1"/>
</dbReference>
<dbReference type="PANTHER" id="PTHR11157">
    <property type="entry name" value="FATTY ACID ACYL TRANSFERASE-RELATED"/>
    <property type="match status" value="1"/>
</dbReference>
<keyword evidence="4 10" id="KW-0812">Transmembrane</keyword>
<dbReference type="GeneID" id="110987689"/>
<dbReference type="OMA" id="AMEVVTH"/>
<evidence type="ECO:0000256" key="5">
    <source>
        <dbReference type="ARBA" id="ARBA00022832"/>
    </source>
</evidence>
<organism evidence="12 15">
    <name type="scientific">Acanthaster planci</name>
    <name type="common">Crown-of-thorns starfish</name>
    <dbReference type="NCBI Taxonomy" id="133434"/>
    <lineage>
        <taxon>Eukaryota</taxon>
        <taxon>Metazoa</taxon>
        <taxon>Echinodermata</taxon>
        <taxon>Eleutherozoa</taxon>
        <taxon>Asterozoa</taxon>
        <taxon>Asteroidea</taxon>
        <taxon>Valvatacea</taxon>
        <taxon>Valvatida</taxon>
        <taxon>Acanthasteridae</taxon>
        <taxon>Acanthaster</taxon>
    </lineage>
</organism>
<dbReference type="GO" id="GO:0034626">
    <property type="term" value="P:fatty acid elongation, polyunsaturated fatty acid"/>
    <property type="evidence" value="ECO:0007669"/>
    <property type="project" value="TreeGrafter"/>
</dbReference>
<dbReference type="GO" id="GO:0030148">
    <property type="term" value="P:sphingolipid biosynthetic process"/>
    <property type="evidence" value="ECO:0007669"/>
    <property type="project" value="TreeGrafter"/>
</dbReference>
<dbReference type="GO" id="GO:0009922">
    <property type="term" value="F:fatty acid elongase activity"/>
    <property type="evidence" value="ECO:0007669"/>
    <property type="project" value="UniProtKB-EC"/>
</dbReference>
<gene>
    <name evidence="13 14 15" type="primary">LOC110987689</name>
</gene>
<dbReference type="GO" id="GO:0042761">
    <property type="term" value="P:very long-chain fatty acid biosynthetic process"/>
    <property type="evidence" value="ECO:0007669"/>
    <property type="project" value="TreeGrafter"/>
</dbReference>
<evidence type="ECO:0000256" key="9">
    <source>
        <dbReference type="ARBA" id="ARBA00023160"/>
    </source>
</evidence>
<keyword evidence="5 10" id="KW-0276">Fatty acid metabolism</keyword>
<feature type="transmembrane region" description="Helical" evidence="10">
    <location>
        <begin position="174"/>
        <end position="194"/>
    </location>
</feature>
<evidence type="ECO:0000313" key="12">
    <source>
        <dbReference type="Proteomes" id="UP000694845"/>
    </source>
</evidence>
<protein>
    <recommendedName>
        <fullName evidence="10">Elongation of very long chain fatty acids protein</fullName>
        <ecNumber evidence="10">2.3.1.199</ecNumber>
    </recommendedName>
    <alternativeName>
        <fullName evidence="10">Very-long-chain 3-oxoacyl-CoA synthase</fullName>
    </alternativeName>
</protein>
<evidence type="ECO:0000256" key="1">
    <source>
        <dbReference type="ARBA" id="ARBA00004141"/>
    </source>
</evidence>
<reference evidence="13 14" key="1">
    <citation type="submission" date="2025-04" db="UniProtKB">
        <authorList>
            <consortium name="RefSeq"/>
        </authorList>
    </citation>
    <scope>IDENTIFICATION</scope>
</reference>
<dbReference type="GO" id="GO:0034625">
    <property type="term" value="P:fatty acid elongation, monounsaturated fatty acid"/>
    <property type="evidence" value="ECO:0007669"/>
    <property type="project" value="TreeGrafter"/>
</dbReference>
<keyword evidence="7 10" id="KW-0443">Lipid metabolism</keyword>
<evidence type="ECO:0000256" key="2">
    <source>
        <dbReference type="ARBA" id="ARBA00022516"/>
    </source>
</evidence>
<dbReference type="AlphaFoldDB" id="A0A8B7ZMQ3"/>
<dbReference type="OrthoDB" id="434092at2759"/>
<dbReference type="KEGG" id="aplc:110987689"/>
<keyword evidence="12" id="KW-1185">Reference proteome</keyword>
<feature type="transmembrane region" description="Helical" evidence="10">
    <location>
        <begin position="67"/>
        <end position="86"/>
    </location>
</feature>
<dbReference type="InterPro" id="IPR002076">
    <property type="entry name" value="ELO_fam"/>
</dbReference>
<dbReference type="Pfam" id="PF01151">
    <property type="entry name" value="ELO"/>
    <property type="match status" value="1"/>
</dbReference>
<keyword evidence="8 10" id="KW-0472">Membrane</keyword>
<evidence type="ECO:0000256" key="8">
    <source>
        <dbReference type="ARBA" id="ARBA00023136"/>
    </source>
</evidence>
<dbReference type="EC" id="2.3.1.199" evidence="10"/>
<keyword evidence="6 10" id="KW-1133">Transmembrane helix</keyword>
<keyword evidence="9 10" id="KW-0275">Fatty acid biosynthesis</keyword>
<evidence type="ECO:0000256" key="10">
    <source>
        <dbReference type="RuleBase" id="RU361115"/>
    </source>
</evidence>
<dbReference type="RefSeq" id="XP_022106342.1">
    <property type="nucleotide sequence ID" value="XM_022250650.1"/>
</dbReference>
<sequence length="302" mass="36186">MAIQELITDQIDHLYKFYLHTLTFSDPRVEKWLFMDSPRWTIAITLLYLLIVWLGPKVMASRDPFTLKWPMIMYNFVCMLISLHILKENVICGYQLGYSLSCQEVVYSYEEYEHRIAMSLWWFYFSKFVEMLDTVFFILRKKNSQLTFLHVYHHASMFGLWWIGIKWVAGGQSWFGATLNSFIHFIMYSYYLLAAMGPRMQKYLWWKRYLTQMQFGQFVVGLFHACQSLYFECNFPRWMHWALILYGITIFSLFINFYIHAYIRKERLPKSERSLSSKPRTAEAQNGEALQNGASRDSKKTK</sequence>
<feature type="region of interest" description="Disordered" evidence="11">
    <location>
        <begin position="270"/>
        <end position="302"/>
    </location>
</feature>
<dbReference type="RefSeq" id="XP_022106340.1">
    <property type="nucleotide sequence ID" value="XM_022250648.1"/>
</dbReference>
<comment type="subcellular location">
    <subcellularLocation>
        <location evidence="1">Membrane</location>
        <topology evidence="1">Multi-pass membrane protein</topology>
    </subcellularLocation>
</comment>
<evidence type="ECO:0000256" key="4">
    <source>
        <dbReference type="ARBA" id="ARBA00022692"/>
    </source>
</evidence>
<feature type="transmembrane region" description="Helical" evidence="10">
    <location>
        <begin position="243"/>
        <end position="263"/>
    </location>
</feature>
<evidence type="ECO:0000256" key="11">
    <source>
        <dbReference type="SAM" id="MobiDB-lite"/>
    </source>
</evidence>
<dbReference type="InterPro" id="IPR030457">
    <property type="entry name" value="ELO_CS"/>
</dbReference>
<dbReference type="GO" id="GO:0005789">
    <property type="term" value="C:endoplasmic reticulum membrane"/>
    <property type="evidence" value="ECO:0007669"/>
    <property type="project" value="TreeGrafter"/>
</dbReference>
<dbReference type="Proteomes" id="UP000694845">
    <property type="component" value="Unplaced"/>
</dbReference>
<name>A0A8B7ZMQ3_ACAPL</name>
<dbReference type="PROSITE" id="PS01188">
    <property type="entry name" value="ELO"/>
    <property type="match status" value="1"/>
</dbReference>
<proteinExistence type="inferred from homology"/>
<evidence type="ECO:0000313" key="15">
    <source>
        <dbReference type="RefSeq" id="XP_022106342.1"/>
    </source>
</evidence>
<feature type="transmembrane region" description="Helical" evidence="10">
    <location>
        <begin position="37"/>
        <end position="55"/>
    </location>
</feature>
<evidence type="ECO:0000313" key="14">
    <source>
        <dbReference type="RefSeq" id="XP_022106341.1"/>
    </source>
</evidence>
<accession>A0A8B7ZMQ3</accession>
<feature type="transmembrane region" description="Helical" evidence="10">
    <location>
        <begin position="215"/>
        <end position="231"/>
    </location>
</feature>
<evidence type="ECO:0000256" key="3">
    <source>
        <dbReference type="ARBA" id="ARBA00022679"/>
    </source>
</evidence>
<evidence type="ECO:0000313" key="13">
    <source>
        <dbReference type="RefSeq" id="XP_022106340.1"/>
    </source>
</evidence>
<keyword evidence="2 10" id="KW-0444">Lipid biosynthesis</keyword>
<comment type="catalytic activity">
    <reaction evidence="10">
        <text>a very-long-chain acyl-CoA + malonyl-CoA + H(+) = a very-long-chain 3-oxoacyl-CoA + CO2 + CoA</text>
        <dbReference type="Rhea" id="RHEA:32727"/>
        <dbReference type="ChEBI" id="CHEBI:15378"/>
        <dbReference type="ChEBI" id="CHEBI:16526"/>
        <dbReference type="ChEBI" id="CHEBI:57287"/>
        <dbReference type="ChEBI" id="CHEBI:57384"/>
        <dbReference type="ChEBI" id="CHEBI:90725"/>
        <dbReference type="ChEBI" id="CHEBI:90736"/>
        <dbReference type="EC" id="2.3.1.199"/>
    </reaction>
</comment>
<dbReference type="RefSeq" id="XP_022106341.1">
    <property type="nucleotide sequence ID" value="XM_022250649.1"/>
</dbReference>